<proteinExistence type="predicted"/>
<protein>
    <recommendedName>
        <fullName evidence="3">ParD-like antitoxin of type II toxin-antitoxin system</fullName>
    </recommendedName>
</protein>
<dbReference type="InterPro" id="IPR021831">
    <property type="entry name" value="ParD-like"/>
</dbReference>
<dbReference type="Pfam" id="PF11903">
    <property type="entry name" value="ParD_like"/>
    <property type="match status" value="1"/>
</dbReference>
<organism evidence="1 2">
    <name type="scientific">Polynucleobacter wuianus</name>
    <dbReference type="NCBI Taxonomy" id="1743168"/>
    <lineage>
        <taxon>Bacteria</taxon>
        <taxon>Pseudomonadati</taxon>
        <taxon>Pseudomonadota</taxon>
        <taxon>Betaproteobacteria</taxon>
        <taxon>Burkholderiales</taxon>
        <taxon>Burkholderiaceae</taxon>
        <taxon>Polynucleobacter</taxon>
    </lineage>
</organism>
<dbReference type="STRING" id="1743168.A8O14_03860"/>
<name>A0A191UIH5_9BURK</name>
<gene>
    <name evidence="1" type="ORF">A8O14_03860</name>
</gene>
<evidence type="ECO:0000313" key="1">
    <source>
        <dbReference type="EMBL" id="ANJ00707.1"/>
    </source>
</evidence>
<sequence>MPIAIKLSDLLIEDAKPYAQAMHRSVPKQIEYWARLGKVAEENPDLTVQMLQDMLVSIEEVKVGNLNPYKFG</sequence>
<evidence type="ECO:0008006" key="3">
    <source>
        <dbReference type="Google" id="ProtNLM"/>
    </source>
</evidence>
<evidence type="ECO:0000313" key="2">
    <source>
        <dbReference type="Proteomes" id="UP000078463"/>
    </source>
</evidence>
<dbReference type="EMBL" id="CP015922">
    <property type="protein sequence ID" value="ANJ00707.1"/>
    <property type="molecule type" value="Genomic_DNA"/>
</dbReference>
<dbReference type="OrthoDB" id="5422561at2"/>
<dbReference type="KEGG" id="pwu:A8O14_03860"/>
<dbReference type="Proteomes" id="UP000078463">
    <property type="component" value="Chromosome"/>
</dbReference>
<keyword evidence="2" id="KW-1185">Reference proteome</keyword>
<dbReference type="AlphaFoldDB" id="A0A191UIH5"/>
<accession>A0A191UIH5</accession>
<reference evidence="2" key="1">
    <citation type="submission" date="2016-05" db="EMBL/GenBank/DDBJ databases">
        <title>Polynucleobacter sp. QLW-P1FAT50C-4 genome.</title>
        <authorList>
            <person name="Hahn M.W."/>
        </authorList>
    </citation>
    <scope>NUCLEOTIDE SEQUENCE [LARGE SCALE GENOMIC DNA]</scope>
    <source>
        <strain evidence="2">QLW-P1FAT50C-4</strain>
    </source>
</reference>